<dbReference type="PANTHER" id="PTHR47019:SF1">
    <property type="entry name" value="LIPID II FLIPPASE MURJ"/>
    <property type="match status" value="1"/>
</dbReference>
<protein>
    <recommendedName>
        <fullName evidence="10">Probable lipid II flippase MurJ</fullName>
    </recommendedName>
</protein>
<keyword evidence="10 11" id="KW-0961">Cell wall biogenesis/degradation</keyword>
<feature type="transmembrane region" description="Helical" evidence="10">
    <location>
        <begin position="268"/>
        <end position="286"/>
    </location>
</feature>
<feature type="region of interest" description="Disordered" evidence="12">
    <location>
        <begin position="518"/>
        <end position="541"/>
    </location>
</feature>
<organism evidence="13 14">
    <name type="scientific">Methyloligella solikamskensis</name>
    <dbReference type="NCBI Taxonomy" id="1177756"/>
    <lineage>
        <taxon>Bacteria</taxon>
        <taxon>Pseudomonadati</taxon>
        <taxon>Pseudomonadota</taxon>
        <taxon>Alphaproteobacteria</taxon>
        <taxon>Hyphomicrobiales</taxon>
        <taxon>Hyphomicrobiaceae</taxon>
        <taxon>Methyloligella</taxon>
    </lineage>
</organism>
<gene>
    <name evidence="10 13" type="primary">murJ</name>
    <name evidence="13" type="ORF">ACFQ2F_13655</name>
</gene>
<evidence type="ECO:0000256" key="3">
    <source>
        <dbReference type="ARBA" id="ARBA00022692"/>
    </source>
</evidence>
<dbReference type="HAMAP" id="MF_02078">
    <property type="entry name" value="MurJ_MviN"/>
    <property type="match status" value="1"/>
</dbReference>
<comment type="similarity">
    <text evidence="9 10 11">Belongs to the MurJ/MviN family.</text>
</comment>
<evidence type="ECO:0000256" key="12">
    <source>
        <dbReference type="SAM" id="MobiDB-lite"/>
    </source>
</evidence>
<dbReference type="InterPro" id="IPR004268">
    <property type="entry name" value="MurJ"/>
</dbReference>
<keyword evidence="7 10" id="KW-0472">Membrane</keyword>
<comment type="caution">
    <text evidence="13">The sequence shown here is derived from an EMBL/GenBank/DDBJ whole genome shotgun (WGS) entry which is preliminary data.</text>
</comment>
<keyword evidence="3 10" id="KW-0812">Transmembrane</keyword>
<evidence type="ECO:0000313" key="13">
    <source>
        <dbReference type="EMBL" id="MFD0988145.1"/>
    </source>
</evidence>
<feature type="transmembrane region" description="Helical" evidence="10">
    <location>
        <begin position="85"/>
        <end position="104"/>
    </location>
</feature>
<feature type="transmembrane region" description="Helical" evidence="10">
    <location>
        <begin position="478"/>
        <end position="498"/>
    </location>
</feature>
<feature type="transmembrane region" description="Helical" evidence="10">
    <location>
        <begin position="307"/>
        <end position="325"/>
    </location>
</feature>
<dbReference type="Pfam" id="PF03023">
    <property type="entry name" value="MurJ"/>
    <property type="match status" value="1"/>
</dbReference>
<feature type="transmembrane region" description="Helical" evidence="10">
    <location>
        <begin position="379"/>
        <end position="399"/>
    </location>
</feature>
<evidence type="ECO:0000256" key="8">
    <source>
        <dbReference type="ARBA" id="ARBA00060041"/>
    </source>
</evidence>
<evidence type="ECO:0000256" key="9">
    <source>
        <dbReference type="ARBA" id="ARBA00061532"/>
    </source>
</evidence>
<dbReference type="EMBL" id="JBHTJO010000002">
    <property type="protein sequence ID" value="MFD0988145.1"/>
    <property type="molecule type" value="Genomic_DNA"/>
</dbReference>
<reference evidence="14" key="1">
    <citation type="journal article" date="2019" name="Int. J. Syst. Evol. Microbiol.">
        <title>The Global Catalogue of Microorganisms (GCM) 10K type strain sequencing project: providing services to taxonomists for standard genome sequencing and annotation.</title>
        <authorList>
            <consortium name="The Broad Institute Genomics Platform"/>
            <consortium name="The Broad Institute Genome Sequencing Center for Infectious Disease"/>
            <person name="Wu L."/>
            <person name="Ma J."/>
        </authorList>
    </citation>
    <scope>NUCLEOTIDE SEQUENCE [LARGE SCALE GENOMIC DNA]</scope>
    <source>
        <strain evidence="14">CCUG 61697</strain>
    </source>
</reference>
<evidence type="ECO:0000256" key="1">
    <source>
        <dbReference type="ARBA" id="ARBA00004651"/>
    </source>
</evidence>
<evidence type="ECO:0000256" key="4">
    <source>
        <dbReference type="ARBA" id="ARBA00022960"/>
    </source>
</evidence>
<comment type="pathway">
    <text evidence="10">Cell wall biogenesis; peptidoglycan biosynthesis.</text>
</comment>
<feature type="transmembrane region" description="Helical" evidence="10">
    <location>
        <begin position="155"/>
        <end position="179"/>
    </location>
</feature>
<evidence type="ECO:0000313" key="14">
    <source>
        <dbReference type="Proteomes" id="UP001597102"/>
    </source>
</evidence>
<keyword evidence="10 11" id="KW-0813">Transport</keyword>
<keyword evidence="14" id="KW-1185">Reference proteome</keyword>
<evidence type="ECO:0000256" key="6">
    <source>
        <dbReference type="ARBA" id="ARBA00022989"/>
    </source>
</evidence>
<dbReference type="RefSeq" id="WP_379090991.1">
    <property type="nucleotide sequence ID" value="NZ_JBHTJO010000002.1"/>
</dbReference>
<evidence type="ECO:0000256" key="2">
    <source>
        <dbReference type="ARBA" id="ARBA00022475"/>
    </source>
</evidence>
<evidence type="ECO:0000256" key="10">
    <source>
        <dbReference type="HAMAP-Rule" id="MF_02078"/>
    </source>
</evidence>
<comment type="function">
    <text evidence="8 10 11">Involved in peptidoglycan biosynthesis. Transports lipid-linked peptidoglycan precursors from the inner to the outer leaflet of the cytoplasmic membrane.</text>
</comment>
<name>A0ABW3JE88_9HYPH</name>
<evidence type="ECO:0000256" key="11">
    <source>
        <dbReference type="PIRNR" id="PIRNR002869"/>
    </source>
</evidence>
<keyword evidence="6 10" id="KW-1133">Transmembrane helix</keyword>
<feature type="transmembrane region" description="Helical" evidence="10">
    <location>
        <begin position="185"/>
        <end position="205"/>
    </location>
</feature>
<evidence type="ECO:0000256" key="7">
    <source>
        <dbReference type="ARBA" id="ARBA00023136"/>
    </source>
</evidence>
<accession>A0ABW3JE88</accession>
<feature type="transmembrane region" description="Helical" evidence="10">
    <location>
        <begin position="345"/>
        <end position="367"/>
    </location>
</feature>
<dbReference type="PRINTS" id="PR01806">
    <property type="entry name" value="VIRFACTRMVIN"/>
</dbReference>
<feature type="transmembrane region" description="Helical" evidence="10">
    <location>
        <begin position="20"/>
        <end position="43"/>
    </location>
</feature>
<evidence type="ECO:0000256" key="5">
    <source>
        <dbReference type="ARBA" id="ARBA00022984"/>
    </source>
</evidence>
<dbReference type="NCBIfam" id="TIGR01695">
    <property type="entry name" value="murJ_mviN"/>
    <property type="match status" value="1"/>
</dbReference>
<feature type="transmembrane region" description="Helical" evidence="10">
    <location>
        <begin position="124"/>
        <end position="143"/>
    </location>
</feature>
<dbReference type="InterPro" id="IPR051050">
    <property type="entry name" value="Lipid_II_flippase_MurJ/MviN"/>
</dbReference>
<sequence length="541" mass="56528">MIRHVFTVGGFTLLSRITGFIRDVVLAAVLGAGPVADAFFIAFRLPNHFRAILAEGAFNFAFVPAYARELEQSGQKRARLFADRVAAALLAVNILILAVALFYTPQLVGLLAHGLKDDPERFQLAVTLTRITFPALLLVSMQTMISGELNANNRFAAAAGAPILLNVCMIGTLLLAFWFPTAGHAAAWGVLIAGVAQLLLVGIDAERHGFGLRLRLPVLDKPTLRFLRALGPAIIGAGGVQLALFADTLIASFLPAGALSALYYADRINQLPIGVVGIAVGIVLLPEMSKRLAANDKEGAAEAQSRGIQLALLLTLPVLAASLTIPDLMMRALFARGAFTAEDAAAAGATLAAYAIGMIPFVLMRSFTAPFFARGDTATPVMAALSAAAINIGLKFLLMGPLAQVGLALATAIGAWINLGLLIWFAKRRGFALSPAKLGPTLVKLVVAGAILGVAVYGASLVVPNLLQGLPAFRDETALAVLVVIGGIVYGLMLFLLLGTSWLRGLLREAGSGSLSANDLAEEEEARAISGAPTGEGTEGR</sequence>
<dbReference type="PANTHER" id="PTHR47019">
    <property type="entry name" value="LIPID II FLIPPASE MURJ"/>
    <property type="match status" value="1"/>
</dbReference>
<keyword evidence="10" id="KW-0997">Cell inner membrane</keyword>
<comment type="subcellular location">
    <subcellularLocation>
        <location evidence="10">Cell inner membrane</location>
        <topology evidence="10">Multi-pass membrane protein</topology>
    </subcellularLocation>
    <subcellularLocation>
        <location evidence="1">Cell membrane</location>
        <topology evidence="1">Multi-pass membrane protein</topology>
    </subcellularLocation>
</comment>
<keyword evidence="2 10" id="KW-1003">Cell membrane</keyword>
<dbReference type="PIRSF" id="PIRSF002869">
    <property type="entry name" value="MviN"/>
    <property type="match status" value="1"/>
</dbReference>
<keyword evidence="4 10" id="KW-0133">Cell shape</keyword>
<dbReference type="Proteomes" id="UP001597102">
    <property type="component" value="Unassembled WGS sequence"/>
</dbReference>
<proteinExistence type="inferred from homology"/>
<dbReference type="CDD" id="cd13123">
    <property type="entry name" value="MATE_MurJ_like"/>
    <property type="match status" value="1"/>
</dbReference>
<feature type="transmembrane region" description="Helical" evidence="10">
    <location>
        <begin position="405"/>
        <end position="426"/>
    </location>
</feature>
<feature type="transmembrane region" description="Helical" evidence="10">
    <location>
        <begin position="438"/>
        <end position="458"/>
    </location>
</feature>
<keyword evidence="5 10" id="KW-0573">Peptidoglycan synthesis</keyword>
<feature type="transmembrane region" description="Helical" evidence="10">
    <location>
        <begin position="226"/>
        <end position="256"/>
    </location>
</feature>